<evidence type="ECO:0000256" key="2">
    <source>
        <dbReference type="ARBA" id="ARBA00005049"/>
    </source>
</evidence>
<dbReference type="PANTHER" id="PTHR43463">
    <property type="entry name" value="NICOTINATE-NUCLEOTIDE--DIMETHYLBENZIMIDAZOLE PHOSPHORIBOSYLTRANSFERASE"/>
    <property type="match status" value="1"/>
</dbReference>
<dbReference type="Pfam" id="PF02277">
    <property type="entry name" value="DBI_PRT"/>
    <property type="match status" value="1"/>
</dbReference>
<evidence type="ECO:0000256" key="9">
    <source>
        <dbReference type="ARBA" id="ARBA00047340"/>
    </source>
</evidence>
<reference evidence="11" key="2">
    <citation type="submission" date="2021-04" db="EMBL/GenBank/DDBJ databases">
        <authorList>
            <person name="Gilroy R."/>
        </authorList>
    </citation>
    <scope>NUCLEOTIDE SEQUENCE</scope>
    <source>
        <strain evidence="11">ChiBcec15-3976</strain>
    </source>
</reference>
<dbReference type="EMBL" id="DWUU01000007">
    <property type="protein sequence ID" value="HJD41551.1"/>
    <property type="molecule type" value="Genomic_DNA"/>
</dbReference>
<evidence type="ECO:0000256" key="1">
    <source>
        <dbReference type="ARBA" id="ARBA00002197"/>
    </source>
</evidence>
<dbReference type="CDD" id="cd02439">
    <property type="entry name" value="DMB-PRT_CobT"/>
    <property type="match status" value="1"/>
</dbReference>
<comment type="function">
    <text evidence="1">Catalyzes the synthesis of alpha-ribazole-5'-phosphate from nicotinate mononucleotide (NAMN) and 5,6-dimethylbenzimidazole (DMB).</text>
</comment>
<dbReference type="InterPro" id="IPR003200">
    <property type="entry name" value="Nict_dMeBzImd_PRibTrfase"/>
</dbReference>
<keyword evidence="7 11" id="KW-0328">Glycosyltransferase</keyword>
<comment type="catalytic activity">
    <reaction evidence="9">
        <text>5,6-dimethylbenzimidazole + nicotinate beta-D-ribonucleotide = alpha-ribazole 5'-phosphate + nicotinate + H(+)</text>
        <dbReference type="Rhea" id="RHEA:11196"/>
        <dbReference type="ChEBI" id="CHEBI:15378"/>
        <dbReference type="ChEBI" id="CHEBI:15890"/>
        <dbReference type="ChEBI" id="CHEBI:32544"/>
        <dbReference type="ChEBI" id="CHEBI:57502"/>
        <dbReference type="ChEBI" id="CHEBI:57918"/>
        <dbReference type="EC" id="2.4.2.21"/>
    </reaction>
</comment>
<dbReference type="SUPFAM" id="SSF52733">
    <property type="entry name" value="Nicotinate mononucleotide:5,6-dimethylbenzimidazole phosphoribosyltransferase (CobT)"/>
    <property type="match status" value="1"/>
</dbReference>
<dbReference type="PANTHER" id="PTHR43463:SF1">
    <property type="entry name" value="NICOTINATE-NUCLEOTIDE--DIMETHYLBENZIMIDAZOLE PHOSPHORIBOSYLTRANSFERASE"/>
    <property type="match status" value="1"/>
</dbReference>
<name>A0A9D2U530_9FIRM</name>
<dbReference type="InterPro" id="IPR017846">
    <property type="entry name" value="Nict_dMeBzImd_PRibTrfase_bact"/>
</dbReference>
<dbReference type="NCBIfam" id="TIGR03160">
    <property type="entry name" value="cobT_DBIPRT"/>
    <property type="match status" value="1"/>
</dbReference>
<evidence type="ECO:0000256" key="6">
    <source>
        <dbReference type="ARBA" id="ARBA00022573"/>
    </source>
</evidence>
<dbReference type="EC" id="2.4.2.21" evidence="4 10"/>
<dbReference type="InterPro" id="IPR036087">
    <property type="entry name" value="Nict_dMeBzImd_PRibTrfase_sf"/>
</dbReference>
<dbReference type="GO" id="GO:0008939">
    <property type="term" value="F:nicotinate-nucleotide-dimethylbenzimidazole phosphoribosyltransferase activity"/>
    <property type="evidence" value="ECO:0007669"/>
    <property type="project" value="UniProtKB-UniRule"/>
</dbReference>
<protein>
    <recommendedName>
        <fullName evidence="5 10">Nicotinate-nucleotide--dimethylbenzimidazole phosphoribosyltransferase</fullName>
        <ecNumber evidence="4 10">2.4.2.21</ecNumber>
    </recommendedName>
</protein>
<gene>
    <name evidence="11" type="primary">cobT</name>
    <name evidence="11" type="ORF">H9910_00865</name>
</gene>
<evidence type="ECO:0000256" key="3">
    <source>
        <dbReference type="ARBA" id="ARBA00007110"/>
    </source>
</evidence>
<evidence type="ECO:0000256" key="8">
    <source>
        <dbReference type="ARBA" id="ARBA00022679"/>
    </source>
</evidence>
<sequence>MSGSYEAELKEKLAKIRPADRAAMDAAKAHWLTVGKPLNSLGKLEDAVTRMAGIYETADYEIRKKGLVVMCADNGVVAEGVSQSGQEVTAIVAENFTRRATSTCLMAELTGVDLYPVDIGMAVDVPAVTRTEYKIMNGTKDMLLEPAMTREQAAEAVLTGLKIAEKLAADGYDLLATGEMGIGNTTTSSAVASVLLDKNVEEVTGRGAGLSSEGLNRKIEVIRASVAKHRPDRGDILDVLSKVGGLDIAGLAGVFLGGALCRTPVLIDGFISSVAALCAARMCPAAADSMMPSHRSGEPAGGMVLEELHLSPYIDCNMSLGEGSGAVAVIPLLEMGLKVYREMSTFEEIHVEQYEEFND</sequence>
<dbReference type="Gene3D" id="3.40.50.10210">
    <property type="match status" value="1"/>
</dbReference>
<dbReference type="NCBIfam" id="NF000996">
    <property type="entry name" value="PRK00105.1"/>
    <property type="match status" value="1"/>
</dbReference>
<dbReference type="InterPro" id="IPR023195">
    <property type="entry name" value="Nict_dMeBzImd_PRibTrfase_N"/>
</dbReference>
<keyword evidence="6" id="KW-0169">Cobalamin biosynthesis</keyword>
<evidence type="ECO:0000256" key="5">
    <source>
        <dbReference type="ARBA" id="ARBA00015486"/>
    </source>
</evidence>
<comment type="similarity">
    <text evidence="3">Belongs to the CobT family.</text>
</comment>
<proteinExistence type="inferred from homology"/>
<dbReference type="FunFam" id="3.40.50.10210:FF:000001">
    <property type="entry name" value="Nicotinate-nucleotide--dimethylbenzimidazole phosphoribosyltransferase"/>
    <property type="match status" value="1"/>
</dbReference>
<evidence type="ECO:0000313" key="12">
    <source>
        <dbReference type="Proteomes" id="UP000823909"/>
    </source>
</evidence>
<evidence type="ECO:0000256" key="4">
    <source>
        <dbReference type="ARBA" id="ARBA00011991"/>
    </source>
</evidence>
<evidence type="ECO:0000256" key="10">
    <source>
        <dbReference type="NCBIfam" id="TIGR03160"/>
    </source>
</evidence>
<reference evidence="11" key="1">
    <citation type="journal article" date="2021" name="PeerJ">
        <title>Extensive microbial diversity within the chicken gut microbiome revealed by metagenomics and culture.</title>
        <authorList>
            <person name="Gilroy R."/>
            <person name="Ravi A."/>
            <person name="Getino M."/>
            <person name="Pursley I."/>
            <person name="Horton D.L."/>
            <person name="Alikhan N.F."/>
            <person name="Baker D."/>
            <person name="Gharbi K."/>
            <person name="Hall N."/>
            <person name="Watson M."/>
            <person name="Adriaenssens E.M."/>
            <person name="Foster-Nyarko E."/>
            <person name="Jarju S."/>
            <person name="Secka A."/>
            <person name="Antonio M."/>
            <person name="Oren A."/>
            <person name="Chaudhuri R.R."/>
            <person name="La Ragione R."/>
            <person name="Hildebrand F."/>
            <person name="Pallen M.J."/>
        </authorList>
    </citation>
    <scope>NUCLEOTIDE SEQUENCE</scope>
    <source>
        <strain evidence="11">ChiBcec15-3976</strain>
    </source>
</reference>
<comment type="caution">
    <text evidence="11">The sequence shown here is derived from an EMBL/GenBank/DDBJ whole genome shotgun (WGS) entry which is preliminary data.</text>
</comment>
<organism evidence="11 12">
    <name type="scientific">Candidatus Mediterraneibacter quadrami</name>
    <dbReference type="NCBI Taxonomy" id="2838684"/>
    <lineage>
        <taxon>Bacteria</taxon>
        <taxon>Bacillati</taxon>
        <taxon>Bacillota</taxon>
        <taxon>Clostridia</taxon>
        <taxon>Lachnospirales</taxon>
        <taxon>Lachnospiraceae</taxon>
        <taxon>Mediterraneibacter</taxon>
    </lineage>
</organism>
<dbReference type="Proteomes" id="UP000823909">
    <property type="component" value="Unassembled WGS sequence"/>
</dbReference>
<comment type="pathway">
    <text evidence="2">Nucleoside biosynthesis; alpha-ribazole biosynthesis; alpha-ribazole from 5,6-dimethylbenzimidazole: step 1/2.</text>
</comment>
<dbReference type="GO" id="GO:0009236">
    <property type="term" value="P:cobalamin biosynthetic process"/>
    <property type="evidence" value="ECO:0007669"/>
    <property type="project" value="UniProtKB-UniRule"/>
</dbReference>
<dbReference type="AlphaFoldDB" id="A0A9D2U530"/>
<dbReference type="Gene3D" id="1.10.1610.10">
    <property type="match status" value="1"/>
</dbReference>
<evidence type="ECO:0000256" key="7">
    <source>
        <dbReference type="ARBA" id="ARBA00022676"/>
    </source>
</evidence>
<accession>A0A9D2U530</accession>
<keyword evidence="8 11" id="KW-0808">Transferase</keyword>
<evidence type="ECO:0000313" key="11">
    <source>
        <dbReference type="EMBL" id="HJD41551.1"/>
    </source>
</evidence>